<feature type="region of interest" description="Disordered" evidence="1">
    <location>
        <begin position="157"/>
        <end position="192"/>
    </location>
</feature>
<comment type="caution">
    <text evidence="3">The sequence shown here is derived from an EMBL/GenBank/DDBJ whole genome shotgun (WGS) entry which is preliminary data.</text>
</comment>
<dbReference type="EMBL" id="LVLJ01000705">
    <property type="protein sequence ID" value="OAE32907.1"/>
    <property type="molecule type" value="Genomic_DNA"/>
</dbReference>
<gene>
    <name evidence="3" type="ORF">AXG93_399s1160</name>
</gene>
<evidence type="ECO:0000313" key="4">
    <source>
        <dbReference type="Proteomes" id="UP000077202"/>
    </source>
</evidence>
<dbReference type="AlphaFoldDB" id="A0A176WIE9"/>
<evidence type="ECO:0000259" key="2">
    <source>
        <dbReference type="PROSITE" id="PS50800"/>
    </source>
</evidence>
<dbReference type="Proteomes" id="UP000077202">
    <property type="component" value="Unassembled WGS sequence"/>
</dbReference>
<reference evidence="3" key="1">
    <citation type="submission" date="2016-03" db="EMBL/GenBank/DDBJ databases">
        <title>Mechanisms controlling the formation of the plant cell surface in tip-growing cells are functionally conserved among land plants.</title>
        <authorList>
            <person name="Honkanen S."/>
            <person name="Jones V.A."/>
            <person name="Morieri G."/>
            <person name="Champion C."/>
            <person name="Hetherington A.J."/>
            <person name="Kelly S."/>
            <person name="Saint-Marcoux D."/>
            <person name="Proust H."/>
            <person name="Prescott H."/>
            <person name="Dolan L."/>
        </authorList>
    </citation>
    <scope>NUCLEOTIDE SEQUENCE [LARGE SCALE GENOMIC DNA]</scope>
    <source>
        <tissue evidence="3">Whole gametophyte</tissue>
    </source>
</reference>
<protein>
    <recommendedName>
        <fullName evidence="2">SAP domain-containing protein</fullName>
    </recommendedName>
</protein>
<dbReference type="InterPro" id="IPR003034">
    <property type="entry name" value="SAP_dom"/>
</dbReference>
<dbReference type="PROSITE" id="PS50800">
    <property type="entry name" value="SAP"/>
    <property type="match status" value="1"/>
</dbReference>
<organism evidence="3 4">
    <name type="scientific">Marchantia polymorpha subsp. ruderalis</name>
    <dbReference type="NCBI Taxonomy" id="1480154"/>
    <lineage>
        <taxon>Eukaryota</taxon>
        <taxon>Viridiplantae</taxon>
        <taxon>Streptophyta</taxon>
        <taxon>Embryophyta</taxon>
        <taxon>Marchantiophyta</taxon>
        <taxon>Marchantiopsida</taxon>
        <taxon>Marchantiidae</taxon>
        <taxon>Marchantiales</taxon>
        <taxon>Marchantiaceae</taxon>
        <taxon>Marchantia</taxon>
    </lineage>
</organism>
<feature type="compositionally biased region" description="Basic and acidic residues" evidence="1">
    <location>
        <begin position="10"/>
        <end position="25"/>
    </location>
</feature>
<name>A0A176WIE9_MARPO</name>
<dbReference type="Gene3D" id="1.10.720.30">
    <property type="entry name" value="SAP domain"/>
    <property type="match status" value="1"/>
</dbReference>
<evidence type="ECO:0000256" key="1">
    <source>
        <dbReference type="SAM" id="MobiDB-lite"/>
    </source>
</evidence>
<proteinExistence type="predicted"/>
<accession>A0A176WIE9</accession>
<dbReference type="InterPro" id="IPR036361">
    <property type="entry name" value="SAP_dom_sf"/>
</dbReference>
<feature type="domain" description="SAP" evidence="2">
    <location>
        <begin position="3"/>
        <end position="37"/>
    </location>
</feature>
<keyword evidence="4" id="KW-1185">Reference proteome</keyword>
<dbReference type="SUPFAM" id="SSF68906">
    <property type="entry name" value="SAP domain"/>
    <property type="match status" value="1"/>
</dbReference>
<sequence>MDYGSLNHKQLKEMSKKEGLPTKGNKQELIDGLEKLRKPENAVVGASASKIDSAAEPAVAVVVTPLPDVVEPPAMVVSDSALCSEMAQQAAVPVASALRASSRVSRPRICTMCVGCSHHPVRIAMKKPAVTEDKSIGELTEKLASVNIKISRERKVTVDQAAKPTKISKPRSAAATTRAPLKAKPNQATGDSTCVAHDDAKQTKASKSTETTKKIGSMKHLAAVGGKENLPSQLEAAVRVNNDWTFDVEIFVASFVFDGILDSAEVLRCIQVIHEDRSQTTRSATVQAQVVRLLHVTLYIKLHFQTVVVTTT</sequence>
<evidence type="ECO:0000313" key="3">
    <source>
        <dbReference type="EMBL" id="OAE32907.1"/>
    </source>
</evidence>
<feature type="region of interest" description="Disordered" evidence="1">
    <location>
        <begin position="1"/>
        <end position="25"/>
    </location>
</feature>